<name>A0AAV2Z853_9STRA</name>
<dbReference type="AlphaFoldDB" id="A0AAV2Z853"/>
<keyword evidence="2" id="KW-1185">Reference proteome</keyword>
<dbReference type="InterPro" id="IPR001611">
    <property type="entry name" value="Leu-rich_rpt"/>
</dbReference>
<dbReference type="InterPro" id="IPR032675">
    <property type="entry name" value="LRR_dom_sf"/>
</dbReference>
<comment type="caution">
    <text evidence="1">The sequence shown here is derived from an EMBL/GenBank/DDBJ whole genome shotgun (WGS) entry which is preliminary data.</text>
</comment>
<accession>A0AAV2Z853</accession>
<dbReference type="EMBL" id="DAKRPA010000038">
    <property type="protein sequence ID" value="DBA01960.1"/>
    <property type="molecule type" value="Genomic_DNA"/>
</dbReference>
<reference evidence="1" key="2">
    <citation type="journal article" date="2023" name="Microbiol Resour">
        <title>Decontamination and Annotation of the Draft Genome Sequence of the Oomycete Lagenidium giganteum ARSEF 373.</title>
        <authorList>
            <person name="Morgan W.R."/>
            <person name="Tartar A."/>
        </authorList>
    </citation>
    <scope>NUCLEOTIDE SEQUENCE</scope>
    <source>
        <strain evidence="1">ARSEF 373</strain>
    </source>
</reference>
<gene>
    <name evidence="1" type="ORF">N0F65_006693</name>
</gene>
<sequence>MPWLSTSSATPCAVYTFDCLASNSSTPTAIDLVSLDSVVLVTLNFVHCPELVIPPHIQNFSYLVGINVKHCGLANWGIDAAITQDSHPRMMFIIFANVSLSGVPDGIRQNIPYQLADIEFSHTNLSIIPSDLNESWPNVGSLYIEYSDIHDVPASLMDITLTDLSLIGNRLETIPALAKLPASIGFVALDNNPLVTLPDTFDNAEEFVISEFSAENTNVTTIPSTLLNTDKVHFLYMHGTPYCKTSGENDQAPVAARLIKVMENACLLKQIAPLETSDKGLQLS</sequence>
<evidence type="ECO:0000313" key="2">
    <source>
        <dbReference type="Proteomes" id="UP001146120"/>
    </source>
</evidence>
<dbReference type="Gene3D" id="3.80.10.10">
    <property type="entry name" value="Ribonuclease Inhibitor"/>
    <property type="match status" value="1"/>
</dbReference>
<reference evidence="1" key="1">
    <citation type="submission" date="2022-11" db="EMBL/GenBank/DDBJ databases">
        <authorList>
            <person name="Morgan W.R."/>
            <person name="Tartar A."/>
        </authorList>
    </citation>
    <scope>NUCLEOTIDE SEQUENCE</scope>
    <source>
        <strain evidence="1">ARSEF 373</strain>
    </source>
</reference>
<protein>
    <submittedName>
        <fullName evidence="1">Uncharacterized protein</fullName>
    </submittedName>
</protein>
<dbReference type="SUPFAM" id="SSF52058">
    <property type="entry name" value="L domain-like"/>
    <property type="match status" value="1"/>
</dbReference>
<evidence type="ECO:0000313" key="1">
    <source>
        <dbReference type="EMBL" id="DBA01960.1"/>
    </source>
</evidence>
<dbReference type="PROSITE" id="PS51450">
    <property type="entry name" value="LRR"/>
    <property type="match status" value="1"/>
</dbReference>
<proteinExistence type="predicted"/>
<dbReference type="Proteomes" id="UP001146120">
    <property type="component" value="Unassembled WGS sequence"/>
</dbReference>
<organism evidence="1 2">
    <name type="scientific">Lagenidium giganteum</name>
    <dbReference type="NCBI Taxonomy" id="4803"/>
    <lineage>
        <taxon>Eukaryota</taxon>
        <taxon>Sar</taxon>
        <taxon>Stramenopiles</taxon>
        <taxon>Oomycota</taxon>
        <taxon>Peronosporomycetes</taxon>
        <taxon>Pythiales</taxon>
        <taxon>Pythiaceae</taxon>
    </lineage>
</organism>